<dbReference type="Proteomes" id="UP001228376">
    <property type="component" value="Unassembled WGS sequence"/>
</dbReference>
<gene>
    <name evidence="7" type="ORF">P5G51_001525</name>
</gene>
<dbReference type="NCBIfam" id="TIGR04350">
    <property type="entry name" value="C_S_lyase_PatB"/>
    <property type="match status" value="1"/>
</dbReference>
<dbReference type="Pfam" id="PF00155">
    <property type="entry name" value="Aminotran_1_2"/>
    <property type="match status" value="1"/>
</dbReference>
<dbReference type="RefSeq" id="WP_306067915.1">
    <property type="nucleotide sequence ID" value="NZ_JAROCA020000001.1"/>
</dbReference>
<dbReference type="InterPro" id="IPR004839">
    <property type="entry name" value="Aminotransferase_I/II_large"/>
</dbReference>
<comment type="cofactor">
    <cofactor evidence="1">
        <name>pyridoxal 5'-phosphate</name>
        <dbReference type="ChEBI" id="CHEBI:597326"/>
    </cofactor>
</comment>
<dbReference type="PANTHER" id="PTHR43525">
    <property type="entry name" value="PROTEIN MALY"/>
    <property type="match status" value="1"/>
</dbReference>
<keyword evidence="3" id="KW-0663">Pyridoxal phosphate</keyword>
<dbReference type="EMBL" id="JAROCA020000001">
    <property type="protein sequence ID" value="MDY0404267.1"/>
    <property type="molecule type" value="Genomic_DNA"/>
</dbReference>
<evidence type="ECO:0000256" key="4">
    <source>
        <dbReference type="ARBA" id="ARBA00023239"/>
    </source>
</evidence>
<comment type="caution">
    <text evidence="7">The sequence shown here is derived from an EMBL/GenBank/DDBJ whole genome shotgun (WGS) entry which is preliminary data.</text>
</comment>
<dbReference type="InterPro" id="IPR015421">
    <property type="entry name" value="PyrdxlP-dep_Trfase_major"/>
</dbReference>
<accession>A0ABU5CD54</accession>
<dbReference type="Gene3D" id="3.40.640.10">
    <property type="entry name" value="Type I PLP-dependent aspartate aminotransferase-like (Major domain)"/>
    <property type="match status" value="1"/>
</dbReference>
<sequence>MKYDFTTRVDRKNTGAAKWEQMYQWNPNVSEGVIPLSVADMELKNPPEIIDGLKDFLDHAVLGYTGSYPAFEEVVVNWQKKRHNWDIQKDWIVNTQGIVSAFYAAIRAFTKQDDGVIIFRPVYYPFAAAIKDNRRTEVNVPLIQQDGDYTIDFEGFEKAAADPNNKVLIFCSPHNPIGRVWTKEELEKLALIAVKHDLYVISDEIWYDLVMPGYEHTVLATVNEQLNDKLITCTAPSKTFNLAGLLTSNIIISNKELRDKFNQELEAVRANMIGILGYKACELAYTKAEAWLDELLQLINTNQHLVHDYFEKNFPEIKAPLIQGTYLQWVDFRALGMTDEELENFMHMEAEFFTDEGYVFGAEGSGFERINLALPTDALEEALERLGTALKKVSVTSR</sequence>
<evidence type="ECO:0000313" key="7">
    <source>
        <dbReference type="EMBL" id="MDY0404267.1"/>
    </source>
</evidence>
<proteinExistence type="inferred from homology"/>
<dbReference type="PANTHER" id="PTHR43525:SF1">
    <property type="entry name" value="PROTEIN MALY"/>
    <property type="match status" value="1"/>
</dbReference>
<dbReference type="SUPFAM" id="SSF53383">
    <property type="entry name" value="PLP-dependent transferases"/>
    <property type="match status" value="1"/>
</dbReference>
<evidence type="ECO:0000259" key="6">
    <source>
        <dbReference type="Pfam" id="PF00155"/>
    </source>
</evidence>
<evidence type="ECO:0000256" key="1">
    <source>
        <dbReference type="ARBA" id="ARBA00001933"/>
    </source>
</evidence>
<comment type="similarity">
    <text evidence="5">Belongs to the class-II pyridoxal-phosphate-dependent aminotransferase family. MalY/PatB cystathionine beta-lyase subfamily.</text>
</comment>
<dbReference type="EC" id="4.4.1.13" evidence="2"/>
<dbReference type="InterPro" id="IPR015424">
    <property type="entry name" value="PyrdxlP-dep_Trfase"/>
</dbReference>
<name>A0ABU5CD54_9BACI</name>
<dbReference type="InterPro" id="IPR051798">
    <property type="entry name" value="Class-II_PLP-Dep_Aminotrans"/>
</dbReference>
<dbReference type="InterPro" id="IPR015422">
    <property type="entry name" value="PyrdxlP-dep_Trfase_small"/>
</dbReference>
<dbReference type="GO" id="GO:0047804">
    <property type="term" value="F:cysteine-S-conjugate beta-lyase activity"/>
    <property type="evidence" value="ECO:0007669"/>
    <property type="project" value="UniProtKB-EC"/>
</dbReference>
<evidence type="ECO:0000256" key="3">
    <source>
        <dbReference type="ARBA" id="ARBA00022898"/>
    </source>
</evidence>
<protein>
    <recommendedName>
        <fullName evidence="2">cysteine-S-conjugate beta-lyase</fullName>
        <ecNumber evidence="2">4.4.1.13</ecNumber>
    </recommendedName>
</protein>
<evidence type="ECO:0000256" key="2">
    <source>
        <dbReference type="ARBA" id="ARBA00012224"/>
    </source>
</evidence>
<keyword evidence="4 7" id="KW-0456">Lyase</keyword>
<keyword evidence="8" id="KW-1185">Reference proteome</keyword>
<feature type="domain" description="Aminotransferase class I/classII large" evidence="6">
    <location>
        <begin position="33"/>
        <end position="386"/>
    </location>
</feature>
<reference evidence="7 8" key="1">
    <citation type="submission" date="2023-10" db="EMBL/GenBank/DDBJ databases">
        <title>179-bfca-hs.</title>
        <authorList>
            <person name="Miliotis G."/>
            <person name="Sengupta P."/>
            <person name="Hameed A."/>
            <person name="Chuvochina M."/>
            <person name="Mcdonagh F."/>
            <person name="Simpson A.C."/>
            <person name="Singh N.K."/>
            <person name="Rekha P.D."/>
            <person name="Raman K."/>
            <person name="Hugenholtz P."/>
            <person name="Venkateswaran K."/>
        </authorList>
    </citation>
    <scope>NUCLEOTIDE SEQUENCE [LARGE SCALE GENOMIC DNA]</scope>
    <source>
        <strain evidence="7 8">179-BFC-A-HS</strain>
    </source>
</reference>
<organism evidence="7 8">
    <name type="scientific">Tigheibacillus jepli</name>
    <dbReference type="NCBI Taxonomy" id="3035914"/>
    <lineage>
        <taxon>Bacteria</taxon>
        <taxon>Bacillati</taxon>
        <taxon>Bacillota</taxon>
        <taxon>Bacilli</taxon>
        <taxon>Bacillales</taxon>
        <taxon>Bacillaceae</taxon>
        <taxon>Tigheibacillus</taxon>
    </lineage>
</organism>
<dbReference type="InterPro" id="IPR027619">
    <property type="entry name" value="C-S_lyase_PatB-like"/>
</dbReference>
<evidence type="ECO:0000256" key="5">
    <source>
        <dbReference type="ARBA" id="ARBA00037974"/>
    </source>
</evidence>
<dbReference type="CDD" id="cd00609">
    <property type="entry name" value="AAT_like"/>
    <property type="match status" value="1"/>
</dbReference>
<evidence type="ECO:0000313" key="8">
    <source>
        <dbReference type="Proteomes" id="UP001228376"/>
    </source>
</evidence>
<dbReference type="Gene3D" id="3.90.1150.10">
    <property type="entry name" value="Aspartate Aminotransferase, domain 1"/>
    <property type="match status" value="1"/>
</dbReference>